<gene>
    <name evidence="9" type="ORF">TCLT_LOCUS3838</name>
</gene>
<sequence length="577" mass="66413">MENFDECLNYIPDFCLIDIIALFVFQVEVFVNKIGPYFNKHETYHFYQLPLCRPVMVLIFFQSSEFENVITYKSLSLGQLLNGDRIAESSYSLHFGERLAKASLCGKYKITVKELADLVAAVEDNFYFELIIGKNLCALQVFVILDNIRVHNYLGFVEEQNTFPHKHHAYLYTHFVFAIDYSLRTGKVCINCRKFERQNSSDKEFFAARAERVQWTAILNSSLLILFLVFLFAWILHSSIKSELNRHNDKVIDDFLSEKGWKSISTDVFRLPKYRTFFASIIGVGSQFLFLVTVILIIGSTNLINAKNHETLNSAAVFLYAVTSGIAGFVSSYIYRQFGGEHWALNANITTCLFTVPMTLIWVLNNSVSWMYGSTQALPYTTIMILGLLWLCVGYPLTVIGAAIAKNIAAAYSAPCRTRNIPRQLPDLPFYKTNFVLIPFGGLLSFSSVSAELFYIFSTIWSRELYTVYYVLLIALLMLIIVVATSSIMLIYIKLNAENYHWWWSSIFIGGSVAVFIFIYGTFFYYYRSSMTGLLQRTEYFSHLFLLCYIFFLTMGTVSFLASHWFIRLIYSSVKYD</sequence>
<feature type="transmembrane region" description="Helical" evidence="8">
    <location>
        <begin position="544"/>
        <end position="567"/>
    </location>
</feature>
<comment type="subcellular location">
    <subcellularLocation>
        <location evidence="1">Cytoplasmic vesicle</location>
        <location evidence="1">Autophagosome membrane</location>
        <topology evidence="1">Multi-pass membrane protein</topology>
    </subcellularLocation>
</comment>
<dbReference type="STRING" id="103827.A0A3P7MNM0"/>
<evidence type="ECO:0000256" key="1">
    <source>
        <dbReference type="ARBA" id="ARBA00004542"/>
    </source>
</evidence>
<evidence type="ECO:0000256" key="8">
    <source>
        <dbReference type="RuleBase" id="RU363079"/>
    </source>
</evidence>
<feature type="transmembrane region" description="Helical" evidence="8">
    <location>
        <begin position="469"/>
        <end position="495"/>
    </location>
</feature>
<dbReference type="Pfam" id="PF02990">
    <property type="entry name" value="EMP70"/>
    <property type="match status" value="2"/>
</dbReference>
<accession>A0A3P7MNM0</accession>
<comment type="similarity">
    <text evidence="2 8">Belongs to the nonaspanin (TM9SF) (TC 9.A.2) family.</text>
</comment>
<organism evidence="9 10">
    <name type="scientific">Thelazia callipaeda</name>
    <name type="common">Oriental eyeworm</name>
    <name type="synonym">Parasitic nematode</name>
    <dbReference type="NCBI Taxonomy" id="103827"/>
    <lineage>
        <taxon>Eukaryota</taxon>
        <taxon>Metazoa</taxon>
        <taxon>Ecdysozoa</taxon>
        <taxon>Nematoda</taxon>
        <taxon>Chromadorea</taxon>
        <taxon>Rhabditida</taxon>
        <taxon>Spirurina</taxon>
        <taxon>Spiruromorpha</taxon>
        <taxon>Thelazioidea</taxon>
        <taxon>Thelaziidae</taxon>
        <taxon>Thelazia</taxon>
    </lineage>
</organism>
<dbReference type="AlphaFoldDB" id="A0A3P7MNM0"/>
<evidence type="ECO:0000256" key="3">
    <source>
        <dbReference type="ARBA" id="ARBA00022692"/>
    </source>
</evidence>
<reference evidence="9 10" key="1">
    <citation type="submission" date="2018-11" db="EMBL/GenBank/DDBJ databases">
        <authorList>
            <consortium name="Pathogen Informatics"/>
        </authorList>
    </citation>
    <scope>NUCLEOTIDE SEQUENCE [LARGE SCALE GENOMIC DNA]</scope>
</reference>
<dbReference type="GO" id="GO:0000421">
    <property type="term" value="C:autophagosome membrane"/>
    <property type="evidence" value="ECO:0007669"/>
    <property type="project" value="UniProtKB-SubCell"/>
</dbReference>
<evidence type="ECO:0000256" key="2">
    <source>
        <dbReference type="ARBA" id="ARBA00005227"/>
    </source>
</evidence>
<dbReference type="GO" id="GO:0072657">
    <property type="term" value="P:protein localization to membrane"/>
    <property type="evidence" value="ECO:0007669"/>
    <property type="project" value="TreeGrafter"/>
</dbReference>
<protein>
    <recommendedName>
        <fullName evidence="8">Transmembrane 9 superfamily member</fullName>
    </recommendedName>
</protein>
<evidence type="ECO:0000256" key="5">
    <source>
        <dbReference type="ARBA" id="ARBA00022989"/>
    </source>
</evidence>
<evidence type="ECO:0000313" key="9">
    <source>
        <dbReference type="EMBL" id="VDN00859.1"/>
    </source>
</evidence>
<comment type="function">
    <text evidence="7">Plays an essential role in autophagy.</text>
</comment>
<feature type="transmembrane region" description="Helical" evidence="8">
    <location>
        <begin position="277"/>
        <end position="299"/>
    </location>
</feature>
<proteinExistence type="inferred from homology"/>
<feature type="transmembrane region" description="Helical" evidence="8">
    <location>
        <begin position="377"/>
        <end position="397"/>
    </location>
</feature>
<dbReference type="PANTHER" id="PTHR10766">
    <property type="entry name" value="TRANSMEMBRANE 9 SUPERFAMILY PROTEIN"/>
    <property type="match status" value="1"/>
</dbReference>
<feature type="transmembrane region" description="Helical" evidence="8">
    <location>
        <begin position="435"/>
        <end position="457"/>
    </location>
</feature>
<feature type="transmembrane region" description="Helical" evidence="8">
    <location>
        <begin position="217"/>
        <end position="236"/>
    </location>
</feature>
<feature type="transmembrane region" description="Helical" evidence="8">
    <location>
        <begin position="347"/>
        <end position="365"/>
    </location>
</feature>
<dbReference type="Proteomes" id="UP000276776">
    <property type="component" value="Unassembled WGS sequence"/>
</dbReference>
<dbReference type="PANTHER" id="PTHR10766:SF177">
    <property type="entry name" value="TRANSMEMBRANE 9 SUPERFAMILY MEMBER 1"/>
    <property type="match status" value="1"/>
</dbReference>
<dbReference type="InterPro" id="IPR004240">
    <property type="entry name" value="EMP70"/>
</dbReference>
<keyword evidence="10" id="KW-1185">Reference proteome</keyword>
<evidence type="ECO:0000313" key="10">
    <source>
        <dbReference type="Proteomes" id="UP000276776"/>
    </source>
</evidence>
<name>A0A3P7MNM0_THECL</name>
<keyword evidence="3 8" id="KW-0812">Transmembrane</keyword>
<dbReference type="EMBL" id="UYYF01004268">
    <property type="protein sequence ID" value="VDN00859.1"/>
    <property type="molecule type" value="Genomic_DNA"/>
</dbReference>
<evidence type="ECO:0000256" key="7">
    <source>
        <dbReference type="ARBA" id="ARBA00037688"/>
    </source>
</evidence>
<keyword evidence="4" id="KW-0732">Signal</keyword>
<feature type="transmembrane region" description="Helical" evidence="8">
    <location>
        <begin position="501"/>
        <end position="523"/>
    </location>
</feature>
<evidence type="ECO:0000256" key="4">
    <source>
        <dbReference type="ARBA" id="ARBA00022729"/>
    </source>
</evidence>
<evidence type="ECO:0000256" key="6">
    <source>
        <dbReference type="ARBA" id="ARBA00023136"/>
    </source>
</evidence>
<keyword evidence="6 8" id="KW-0472">Membrane</keyword>
<dbReference type="OrthoDB" id="1666796at2759"/>
<feature type="transmembrane region" description="Helical" evidence="8">
    <location>
        <begin position="311"/>
        <end position="335"/>
    </location>
</feature>
<keyword evidence="5 8" id="KW-1133">Transmembrane helix</keyword>